<proteinExistence type="predicted"/>
<organism evidence="1 2">
    <name type="scientific">Azospirillum cavernae</name>
    <dbReference type="NCBI Taxonomy" id="2320860"/>
    <lineage>
        <taxon>Bacteria</taxon>
        <taxon>Pseudomonadati</taxon>
        <taxon>Pseudomonadota</taxon>
        <taxon>Alphaproteobacteria</taxon>
        <taxon>Rhodospirillales</taxon>
        <taxon>Azospirillaceae</taxon>
        <taxon>Azospirillum</taxon>
    </lineage>
</organism>
<evidence type="ECO:0000313" key="2">
    <source>
        <dbReference type="Proteomes" id="UP000283458"/>
    </source>
</evidence>
<dbReference type="Proteomes" id="UP000283458">
    <property type="component" value="Unassembled WGS sequence"/>
</dbReference>
<gene>
    <name evidence="1" type="ORF">D3877_06695</name>
</gene>
<reference evidence="1 2" key="1">
    <citation type="submission" date="2018-09" db="EMBL/GenBank/DDBJ databases">
        <authorList>
            <person name="Zhu H."/>
        </authorList>
    </citation>
    <scope>NUCLEOTIDE SEQUENCE [LARGE SCALE GENOMIC DNA]</scope>
    <source>
        <strain evidence="1 2">K2W22B-5</strain>
    </source>
</reference>
<dbReference type="AlphaFoldDB" id="A0A418W2N7"/>
<sequence>MKGRTTSRSQTRPAPIALEDWPHLTRTEGGWFNRPYCPLVPRSIIGASFLRNRLHVIHGAQPLPPDLTDDAVDATLRLMLRRGK</sequence>
<dbReference type="EMBL" id="QYUL01000001">
    <property type="protein sequence ID" value="RJF84256.1"/>
    <property type="molecule type" value="Genomic_DNA"/>
</dbReference>
<name>A0A418W2N7_9PROT</name>
<keyword evidence="2" id="KW-1185">Reference proteome</keyword>
<protein>
    <submittedName>
        <fullName evidence="1">Uncharacterized protein</fullName>
    </submittedName>
</protein>
<evidence type="ECO:0000313" key="1">
    <source>
        <dbReference type="EMBL" id="RJF84256.1"/>
    </source>
</evidence>
<dbReference type="OrthoDB" id="7306590at2"/>
<accession>A0A418W2N7</accession>
<comment type="caution">
    <text evidence="1">The sequence shown here is derived from an EMBL/GenBank/DDBJ whole genome shotgun (WGS) entry which is preliminary data.</text>
</comment>